<dbReference type="AlphaFoldDB" id="A0A645F5B2"/>
<organism evidence="1">
    <name type="scientific">bioreactor metagenome</name>
    <dbReference type="NCBI Taxonomy" id="1076179"/>
    <lineage>
        <taxon>unclassified sequences</taxon>
        <taxon>metagenomes</taxon>
        <taxon>ecological metagenomes</taxon>
    </lineage>
</organism>
<dbReference type="EMBL" id="VSSQ01055663">
    <property type="protein sequence ID" value="MPN09548.1"/>
    <property type="molecule type" value="Genomic_DNA"/>
</dbReference>
<sequence length="78" mass="8253">MIPIGLERGYFSVAGKIGIKSFVGVKRDNGYFPCLEDSSCTTKKSAFGGGEMSFRSLCPADNGVGAPGFGNHKVVVEY</sequence>
<protein>
    <submittedName>
        <fullName evidence="1">Uncharacterized protein</fullName>
    </submittedName>
</protein>
<accession>A0A645F5B2</accession>
<gene>
    <name evidence="1" type="ORF">SDC9_156839</name>
</gene>
<name>A0A645F5B2_9ZZZZ</name>
<reference evidence="1" key="1">
    <citation type="submission" date="2019-08" db="EMBL/GenBank/DDBJ databases">
        <authorList>
            <person name="Kucharzyk K."/>
            <person name="Murdoch R.W."/>
            <person name="Higgins S."/>
            <person name="Loffler F."/>
        </authorList>
    </citation>
    <scope>NUCLEOTIDE SEQUENCE</scope>
</reference>
<evidence type="ECO:0000313" key="1">
    <source>
        <dbReference type="EMBL" id="MPN09548.1"/>
    </source>
</evidence>
<proteinExistence type="predicted"/>
<comment type="caution">
    <text evidence="1">The sequence shown here is derived from an EMBL/GenBank/DDBJ whole genome shotgun (WGS) entry which is preliminary data.</text>
</comment>